<dbReference type="InterPro" id="IPR050416">
    <property type="entry name" value="FAD-linked_Oxidoreductase"/>
</dbReference>
<dbReference type="GO" id="GO:0016705">
    <property type="term" value="F:oxidoreductase activity, acting on paired donors, with incorporation or reduction of molecular oxygen"/>
    <property type="evidence" value="ECO:0007669"/>
    <property type="project" value="InterPro"/>
</dbReference>
<evidence type="ECO:0000313" key="7">
    <source>
        <dbReference type="EMBL" id="THG34433.1"/>
    </source>
</evidence>
<dbReference type="Gene3D" id="3.40.462.20">
    <property type="match status" value="1"/>
</dbReference>
<accession>A0A4S4FUP0</accession>
<dbReference type="InterPro" id="IPR036661">
    <property type="entry name" value="Luciferase-like_sf"/>
</dbReference>
<evidence type="ECO:0000256" key="4">
    <source>
        <dbReference type="ARBA" id="ARBA00022827"/>
    </source>
</evidence>
<protein>
    <submittedName>
        <fullName evidence="7">LLM class flavin-dependent oxidoreductase</fullName>
    </submittedName>
</protein>
<dbReference type="SUPFAM" id="SSF56176">
    <property type="entry name" value="FAD-binding/transporter-associated domain-like"/>
    <property type="match status" value="1"/>
</dbReference>
<evidence type="ECO:0000256" key="5">
    <source>
        <dbReference type="ARBA" id="ARBA00023002"/>
    </source>
</evidence>
<dbReference type="CDD" id="cd01097">
    <property type="entry name" value="Tetrahydromethanopterin_reductase"/>
    <property type="match status" value="1"/>
</dbReference>
<evidence type="ECO:0000259" key="6">
    <source>
        <dbReference type="PROSITE" id="PS51387"/>
    </source>
</evidence>
<evidence type="ECO:0000313" key="8">
    <source>
        <dbReference type="Proteomes" id="UP000307380"/>
    </source>
</evidence>
<keyword evidence="4" id="KW-0274">FAD</keyword>
<evidence type="ECO:0000256" key="1">
    <source>
        <dbReference type="ARBA" id="ARBA00001974"/>
    </source>
</evidence>
<dbReference type="Gene3D" id="3.30.43.10">
    <property type="entry name" value="Uridine Diphospho-n-acetylenolpyruvylglucosamine Reductase, domain 2"/>
    <property type="match status" value="1"/>
</dbReference>
<dbReference type="PROSITE" id="PS00862">
    <property type="entry name" value="OX2_COVAL_FAD"/>
    <property type="match status" value="1"/>
</dbReference>
<dbReference type="PROSITE" id="PS51387">
    <property type="entry name" value="FAD_PCMH"/>
    <property type="match status" value="1"/>
</dbReference>
<dbReference type="Gene3D" id="3.20.20.30">
    <property type="entry name" value="Luciferase-like domain"/>
    <property type="match status" value="1"/>
</dbReference>
<dbReference type="GO" id="GO:0071949">
    <property type="term" value="F:FAD binding"/>
    <property type="evidence" value="ECO:0007669"/>
    <property type="project" value="InterPro"/>
</dbReference>
<evidence type="ECO:0000256" key="3">
    <source>
        <dbReference type="ARBA" id="ARBA00022630"/>
    </source>
</evidence>
<dbReference type="PANTHER" id="PTHR42973:SF39">
    <property type="entry name" value="FAD-BINDING PCMH-TYPE DOMAIN-CONTAINING PROTEIN"/>
    <property type="match status" value="1"/>
</dbReference>
<comment type="similarity">
    <text evidence="2">Belongs to the oxygen-dependent FAD-linked oxidoreductase family.</text>
</comment>
<dbReference type="Pfam" id="PF01565">
    <property type="entry name" value="FAD_binding_4"/>
    <property type="match status" value="1"/>
</dbReference>
<dbReference type="RefSeq" id="WP_136424231.1">
    <property type="nucleotide sequence ID" value="NZ_SSSN01000005.1"/>
</dbReference>
<dbReference type="InterPro" id="IPR006093">
    <property type="entry name" value="Oxy_OxRdtase_FAD_BS"/>
</dbReference>
<dbReference type="InterPro" id="IPR016167">
    <property type="entry name" value="FAD-bd_PCMH_sub1"/>
</dbReference>
<dbReference type="InterPro" id="IPR016169">
    <property type="entry name" value="FAD-bd_PCMH_sub2"/>
</dbReference>
<dbReference type="SUPFAM" id="SSF51679">
    <property type="entry name" value="Bacterial luciferase-like"/>
    <property type="match status" value="1"/>
</dbReference>
<feature type="domain" description="FAD-binding PCMH-type" evidence="6">
    <location>
        <begin position="349"/>
        <end position="520"/>
    </location>
</feature>
<keyword evidence="5" id="KW-0560">Oxidoreductase</keyword>
<keyword evidence="3" id="KW-0285">Flavoprotein</keyword>
<dbReference type="Gene3D" id="3.30.465.10">
    <property type="match status" value="1"/>
</dbReference>
<dbReference type="InterPro" id="IPR016166">
    <property type="entry name" value="FAD-bd_PCMH"/>
</dbReference>
<sequence length="768" mass="81396">MPDYGHDLRFGAFITPNTEGADRILALTRHAEQLGFDYATFQDHPYQPAFFDTWTLMTWLAARTERIAIAPNVLNLPLRQPAVVARSAASLDILSGGRFELGLGAGGFWDAIAAVGGERLTPGQAVDALSQGIDVIRGIWDVDDRHPLRAGGEYHHVDGAKRGPRAPHDIGIWVGALKPRMLRLVGEKADGWLPSLGYLQPGETRTSNLRIDDAATDAGRDPREIRRLLNVGGRFQSSSAGAFQGPPSDWVEQLLPLVLENGFSTFILAGDDPDAMSQFMAEVAPELRERVAAERDSTGTATGGRIRSASALAKRTTAIDYDALPASLAAEAVEPGDSAYGRVRHTYSYAGAPGLVLRPGNADEVADALAFARSQPVPLAIRSGGHGISGRATNDGGIVIDLRRMNRVSVLDADSGLVRIEAGARWSEVAAVLQADGLAISSGDTGSVGVGGLATTGGIGFLGRQFGLTIDHVVAAELVLADGTAVRVDAQHDPELFWAVRGAGANMGVVTALDLEASRVGNVVKAQLVYDATDAPALLESWARLVEQSPRELTSFLTFFPRQAGQPQLALAMTVIANDDVPTAERLLTPFLELAPLLQQEASVTTYSAVMAAAEGVHEGMGMSDSRSGLIDHVTPELAASIGALMTSGDAQWLQLRAVGGAVNDVPADATAYAHRHQNFSVIAGALGGSVAALDDRWALIEPSLDGMYLSFETRRTEHVLEQAFPPETLARLRRVKARVDPAGVFDQNFDLAPRPASAPASPGTAER</sequence>
<dbReference type="Proteomes" id="UP000307380">
    <property type="component" value="Unassembled WGS sequence"/>
</dbReference>
<proteinExistence type="inferred from homology"/>
<dbReference type="InterPro" id="IPR011251">
    <property type="entry name" value="Luciferase-like_dom"/>
</dbReference>
<comment type="cofactor">
    <cofactor evidence="1">
        <name>FAD</name>
        <dbReference type="ChEBI" id="CHEBI:57692"/>
    </cofactor>
</comment>
<evidence type="ECO:0000256" key="2">
    <source>
        <dbReference type="ARBA" id="ARBA00005466"/>
    </source>
</evidence>
<name>A0A4S4FUP0_9MICO</name>
<dbReference type="OrthoDB" id="9775082at2"/>
<dbReference type="AlphaFoldDB" id="A0A4S4FUP0"/>
<reference evidence="7 8" key="1">
    <citation type="submission" date="2019-04" db="EMBL/GenBank/DDBJ databases">
        <authorList>
            <person name="Jiang L."/>
        </authorList>
    </citation>
    <scope>NUCLEOTIDE SEQUENCE [LARGE SCALE GENOMIC DNA]</scope>
    <source>
        <strain evidence="7 8">YIM 131861</strain>
    </source>
</reference>
<dbReference type="InterPro" id="IPR036318">
    <property type="entry name" value="FAD-bd_PCMH-like_sf"/>
</dbReference>
<organism evidence="7 8">
    <name type="scientific">Orlajensenia flava</name>
    <dbReference type="NCBI Taxonomy" id="2565934"/>
    <lineage>
        <taxon>Bacteria</taxon>
        <taxon>Bacillati</taxon>
        <taxon>Actinomycetota</taxon>
        <taxon>Actinomycetes</taxon>
        <taxon>Micrococcales</taxon>
        <taxon>Microbacteriaceae</taxon>
        <taxon>Orlajensenia</taxon>
    </lineage>
</organism>
<gene>
    <name evidence="7" type="ORF">E6C70_09205</name>
</gene>
<keyword evidence="8" id="KW-1185">Reference proteome</keyword>
<dbReference type="EMBL" id="SSSN01000005">
    <property type="protein sequence ID" value="THG34433.1"/>
    <property type="molecule type" value="Genomic_DNA"/>
</dbReference>
<dbReference type="Pfam" id="PF00296">
    <property type="entry name" value="Bac_luciferase"/>
    <property type="match status" value="1"/>
</dbReference>
<dbReference type="InterPro" id="IPR006094">
    <property type="entry name" value="Oxid_FAD_bind_N"/>
</dbReference>
<comment type="caution">
    <text evidence="7">The sequence shown here is derived from an EMBL/GenBank/DDBJ whole genome shotgun (WGS) entry which is preliminary data.</text>
</comment>
<dbReference type="PANTHER" id="PTHR42973">
    <property type="entry name" value="BINDING OXIDOREDUCTASE, PUTATIVE (AFU_ORTHOLOGUE AFUA_1G17690)-RELATED"/>
    <property type="match status" value="1"/>
</dbReference>